<name>A0ABX5M0K9_9GAMM</name>
<evidence type="ECO:0000313" key="3">
    <source>
        <dbReference type="Proteomes" id="UP000248090"/>
    </source>
</evidence>
<keyword evidence="1" id="KW-0812">Transmembrane</keyword>
<dbReference type="EMBL" id="LAPT01000018">
    <property type="protein sequence ID" value="PXF32457.1"/>
    <property type="molecule type" value="Genomic_DNA"/>
</dbReference>
<keyword evidence="1" id="KW-0472">Membrane</keyword>
<dbReference type="RefSeq" id="WP_110186210.1">
    <property type="nucleotide sequence ID" value="NZ_CP177354.1"/>
</dbReference>
<dbReference type="Proteomes" id="UP000248090">
    <property type="component" value="Unassembled WGS sequence"/>
</dbReference>
<comment type="caution">
    <text evidence="2">The sequence shown here is derived from an EMBL/GenBank/DDBJ whole genome shotgun (WGS) entry which is preliminary data.</text>
</comment>
<evidence type="ECO:0000313" key="2">
    <source>
        <dbReference type="EMBL" id="PXF32457.1"/>
    </source>
</evidence>
<keyword evidence="1" id="KW-1133">Transmembrane helix</keyword>
<sequence length="110" mass="11817">MMKIASALSYALSLLVLLLLAFGYSQYAYFTGGPDGYVSDYAAAVRSLYYYFAVPGLLLMGYSLMLGRTARHKPVALRLLAAVLVCAALVLAFAMLDSQYYGALDHGQGG</sequence>
<feature type="transmembrane region" description="Helical" evidence="1">
    <location>
        <begin position="47"/>
        <end position="65"/>
    </location>
</feature>
<accession>A0ABX5M0K9</accession>
<evidence type="ECO:0000256" key="1">
    <source>
        <dbReference type="SAM" id="Phobius"/>
    </source>
</evidence>
<keyword evidence="3" id="KW-1185">Reference proteome</keyword>
<reference evidence="2 3" key="1">
    <citation type="submission" date="2015-03" db="EMBL/GenBank/DDBJ databases">
        <authorList>
            <person name="Krishnan R."/>
            <person name="Midha S."/>
            <person name="Patil P.B."/>
            <person name="Rameshkumar N."/>
        </authorList>
    </citation>
    <scope>NUCLEOTIDE SEQUENCE [LARGE SCALE GENOMIC DNA]</scope>
    <source>
        <strain evidence="2 3">L1E11</strain>
    </source>
</reference>
<protein>
    <submittedName>
        <fullName evidence="2">Uncharacterized protein</fullName>
    </submittedName>
</protein>
<gene>
    <name evidence="2" type="ORF">WH50_04310</name>
</gene>
<feature type="transmembrane region" description="Helical" evidence="1">
    <location>
        <begin position="77"/>
        <end position="96"/>
    </location>
</feature>
<organism evidence="2 3">
    <name type="scientific">Pokkaliibacter plantistimulans</name>
    <dbReference type="NCBI Taxonomy" id="1635171"/>
    <lineage>
        <taxon>Bacteria</taxon>
        <taxon>Pseudomonadati</taxon>
        <taxon>Pseudomonadota</taxon>
        <taxon>Gammaproteobacteria</taxon>
        <taxon>Oceanospirillales</taxon>
        <taxon>Balneatrichaceae</taxon>
        <taxon>Pokkaliibacter</taxon>
    </lineage>
</organism>
<proteinExistence type="predicted"/>